<accession>A0A934I9A0</accession>
<keyword evidence="11" id="KW-1185">Reference proteome</keyword>
<dbReference type="Proteomes" id="UP000602087">
    <property type="component" value="Unassembled WGS sequence"/>
</dbReference>
<dbReference type="PANTHER" id="PTHR35794">
    <property type="entry name" value="CELL DIVISION PROTEIN DIVIVA"/>
    <property type="match status" value="1"/>
</dbReference>
<evidence type="ECO:0000256" key="5">
    <source>
        <dbReference type="ARBA" id="ARBA00022618"/>
    </source>
</evidence>
<evidence type="ECO:0000256" key="3">
    <source>
        <dbReference type="ARBA" id="ARBA00018787"/>
    </source>
</evidence>
<evidence type="ECO:0000256" key="4">
    <source>
        <dbReference type="ARBA" id="ARBA00022490"/>
    </source>
</evidence>
<keyword evidence="4" id="KW-0963">Cytoplasm</keyword>
<protein>
    <recommendedName>
        <fullName evidence="3">Cell wall synthesis protein Wag31</fullName>
    </recommendedName>
    <alternativeName>
        <fullName evidence="8">Antigen 84</fullName>
    </alternativeName>
</protein>
<evidence type="ECO:0000256" key="8">
    <source>
        <dbReference type="ARBA" id="ARBA00031737"/>
    </source>
</evidence>
<evidence type="ECO:0000256" key="2">
    <source>
        <dbReference type="ARBA" id="ARBA00009008"/>
    </source>
</evidence>
<name>A0A934I9A0_9MICO</name>
<dbReference type="InterPro" id="IPR019933">
    <property type="entry name" value="DivIVA_domain"/>
</dbReference>
<keyword evidence="7" id="KW-0131">Cell cycle</keyword>
<gene>
    <name evidence="10" type="ORF">JAV76_00970</name>
</gene>
<dbReference type="PANTHER" id="PTHR35794:SF2">
    <property type="entry name" value="CELL DIVISION PROTEIN DIVIVA"/>
    <property type="match status" value="1"/>
</dbReference>
<evidence type="ECO:0000256" key="9">
    <source>
        <dbReference type="SAM" id="MobiDB-lite"/>
    </source>
</evidence>
<evidence type="ECO:0000256" key="6">
    <source>
        <dbReference type="ARBA" id="ARBA00023054"/>
    </source>
</evidence>
<comment type="similarity">
    <text evidence="2">Belongs to the DivIVA family.</text>
</comment>
<dbReference type="RefSeq" id="WP_198732143.1">
    <property type="nucleotide sequence ID" value="NZ_JAEINH010000001.1"/>
</dbReference>
<keyword evidence="6" id="KW-0175">Coiled coil</keyword>
<sequence>MLSAQDVLTKQFSPTHLRQGYEVDAVDEFLDRVVEVLREYESGSGEPPSLVVADVRSTQFAVTKFREGYAMEEVDAFLDEVERTLSDHERAQRARGSARAPGTRFADSTPREPERTPEHVPEPAWSPDVARSFLPEPSSAPAPAPAPSYAAPPEPERPAGPAPRRAAPPSLVPGSGSAPRSADQAVDLTELVSSLQRARLLSGADGSSTPVVRTPDGQRHVVRSVSTHDGQVVITVS</sequence>
<dbReference type="GO" id="GO:0005737">
    <property type="term" value="C:cytoplasm"/>
    <property type="evidence" value="ECO:0007669"/>
    <property type="project" value="UniProtKB-SubCell"/>
</dbReference>
<comment type="caution">
    <text evidence="10">The sequence shown here is derived from an EMBL/GenBank/DDBJ whole genome shotgun (WGS) entry which is preliminary data.</text>
</comment>
<proteinExistence type="inferred from homology"/>
<evidence type="ECO:0000256" key="7">
    <source>
        <dbReference type="ARBA" id="ARBA00023306"/>
    </source>
</evidence>
<feature type="region of interest" description="Disordered" evidence="9">
    <location>
        <begin position="88"/>
        <end position="186"/>
    </location>
</feature>
<dbReference type="NCBIfam" id="TIGR03544">
    <property type="entry name" value="DivI1A_domain"/>
    <property type="match status" value="2"/>
</dbReference>
<organism evidence="10 11">
    <name type="scientific">Sanguibacter suaedae</name>
    <dbReference type="NCBI Taxonomy" id="2795737"/>
    <lineage>
        <taxon>Bacteria</taxon>
        <taxon>Bacillati</taxon>
        <taxon>Actinomycetota</taxon>
        <taxon>Actinomycetes</taxon>
        <taxon>Micrococcales</taxon>
        <taxon>Sanguibacteraceae</taxon>
        <taxon>Sanguibacter</taxon>
    </lineage>
</organism>
<dbReference type="InterPro" id="IPR007793">
    <property type="entry name" value="DivIVA_fam"/>
</dbReference>
<keyword evidence="5" id="KW-0132">Cell division</keyword>
<dbReference type="Gene3D" id="6.10.250.660">
    <property type="match status" value="2"/>
</dbReference>
<dbReference type="AlphaFoldDB" id="A0A934I9A0"/>
<evidence type="ECO:0000313" key="10">
    <source>
        <dbReference type="EMBL" id="MBI9113580.1"/>
    </source>
</evidence>
<evidence type="ECO:0000313" key="11">
    <source>
        <dbReference type="Proteomes" id="UP000602087"/>
    </source>
</evidence>
<evidence type="ECO:0000256" key="1">
    <source>
        <dbReference type="ARBA" id="ARBA00004496"/>
    </source>
</evidence>
<comment type="subcellular location">
    <subcellularLocation>
        <location evidence="1">Cytoplasm</location>
    </subcellularLocation>
</comment>
<reference evidence="10" key="1">
    <citation type="submission" date="2020-12" db="EMBL/GenBank/DDBJ databases">
        <title>Sanguibacter suaedae sp. nov., isolated from Suaeda aralocaspica.</title>
        <authorList>
            <person name="Ma Q."/>
        </authorList>
    </citation>
    <scope>NUCLEOTIDE SEQUENCE</scope>
    <source>
        <strain evidence="10">YZGR15</strain>
    </source>
</reference>
<dbReference type="EMBL" id="JAEINH010000001">
    <property type="protein sequence ID" value="MBI9113580.1"/>
    <property type="molecule type" value="Genomic_DNA"/>
</dbReference>
<feature type="compositionally biased region" description="Basic and acidic residues" evidence="9">
    <location>
        <begin position="109"/>
        <end position="121"/>
    </location>
</feature>
<feature type="compositionally biased region" description="Pro residues" evidence="9">
    <location>
        <begin position="138"/>
        <end position="161"/>
    </location>
</feature>
<dbReference type="GO" id="GO:0051301">
    <property type="term" value="P:cell division"/>
    <property type="evidence" value="ECO:0007669"/>
    <property type="project" value="UniProtKB-KW"/>
</dbReference>